<feature type="coiled-coil region" evidence="1">
    <location>
        <begin position="266"/>
        <end position="293"/>
    </location>
</feature>
<feature type="transmembrane region" description="Helical" evidence="2">
    <location>
        <begin position="32"/>
        <end position="52"/>
    </location>
</feature>
<keyword evidence="1" id="KW-0175">Coiled coil</keyword>
<protein>
    <submittedName>
        <fullName evidence="3">HlyD family efflux transporter periplasmic adaptor subunit</fullName>
    </submittedName>
</protein>
<evidence type="ECO:0000313" key="4">
    <source>
        <dbReference type="Proteomes" id="UP000798808"/>
    </source>
</evidence>
<keyword evidence="2" id="KW-0812">Transmembrane</keyword>
<dbReference type="Gene3D" id="2.40.50.100">
    <property type="match status" value="1"/>
</dbReference>
<name>A0ABW9RLI2_9BACT</name>
<reference evidence="3 4" key="1">
    <citation type="submission" date="2019-02" db="EMBL/GenBank/DDBJ databases">
        <authorList>
            <person name="Goldberg S.R."/>
            <person name="Haltli B.A."/>
            <person name="Correa H."/>
            <person name="Russell K.G."/>
        </authorList>
    </citation>
    <scope>NUCLEOTIDE SEQUENCE [LARGE SCALE GENOMIC DNA]</scope>
    <source>
        <strain evidence="3 4">JCM 16186</strain>
    </source>
</reference>
<dbReference type="PRINTS" id="PR01490">
    <property type="entry name" value="RTXTOXIND"/>
</dbReference>
<dbReference type="InterPro" id="IPR050739">
    <property type="entry name" value="MFP"/>
</dbReference>
<accession>A0ABW9RLI2</accession>
<dbReference type="RefSeq" id="WP_155171010.1">
    <property type="nucleotide sequence ID" value="NZ_BAAAFL010000015.1"/>
</dbReference>
<evidence type="ECO:0000313" key="3">
    <source>
        <dbReference type="EMBL" id="MTI24974.1"/>
    </source>
</evidence>
<comment type="caution">
    <text evidence="3">The sequence shown here is derived from an EMBL/GenBank/DDBJ whole genome shotgun (WGS) entry which is preliminary data.</text>
</comment>
<keyword evidence="2" id="KW-0472">Membrane</keyword>
<dbReference type="EMBL" id="SMLW01000471">
    <property type="protein sequence ID" value="MTI24974.1"/>
    <property type="molecule type" value="Genomic_DNA"/>
</dbReference>
<evidence type="ECO:0000256" key="2">
    <source>
        <dbReference type="SAM" id="Phobius"/>
    </source>
</evidence>
<sequence length="452" mass="51318">MLNLSSISIKKRVKEDELYTLKTLKTPDAGKVLAKWLLGFMALFVICLFLPWQQNIRGEGKVTALTPENRPQTVESAIAGRINEWKVMEGEYVEKGDTILTLSEIKDKYFDPKLLERLSEQLTAKENALESKRDKVNALRDQIIALKEAMDVKLNQAKNKFLQAKLKLTSDSVDFQAEKVRYANFENQYERNKVLYEAGNIALTKFQDIESKLQESKMKLVSAENKFLQSKAEVINAKINIAGVTAEYQDKINKAESDRNATLSEVYESEAEIAKLKNEIANMQIRSQQYYLQAPQSGYIVQALKAGIGETIKEGEPVVSIIPESLDKAVELYVKAMDIPLISKGRQVRVEFDGWPALQFSGWPSVSVGTFGGVVKVIDRVNTKNGKFRILVTPDPNDEEWPEQVRLGSGAKGWIMLDDVPLWYEIWRQLNGFPPSLYENQTEQPEEKKNEK</sequence>
<dbReference type="SUPFAM" id="SSF51230">
    <property type="entry name" value="Single hybrid motif"/>
    <property type="match status" value="1"/>
</dbReference>
<proteinExistence type="predicted"/>
<keyword evidence="4" id="KW-1185">Reference proteome</keyword>
<feature type="coiled-coil region" evidence="1">
    <location>
        <begin position="115"/>
        <end position="156"/>
    </location>
</feature>
<organism evidence="3 4">
    <name type="scientific">Fulvivirga kasyanovii</name>
    <dbReference type="NCBI Taxonomy" id="396812"/>
    <lineage>
        <taxon>Bacteria</taxon>
        <taxon>Pseudomonadati</taxon>
        <taxon>Bacteroidota</taxon>
        <taxon>Cytophagia</taxon>
        <taxon>Cytophagales</taxon>
        <taxon>Fulvivirgaceae</taxon>
        <taxon>Fulvivirga</taxon>
    </lineage>
</organism>
<dbReference type="PANTHER" id="PTHR30386">
    <property type="entry name" value="MEMBRANE FUSION SUBUNIT OF EMRAB-TOLC MULTIDRUG EFFLUX PUMP"/>
    <property type="match status" value="1"/>
</dbReference>
<keyword evidence="2" id="KW-1133">Transmembrane helix</keyword>
<dbReference type="InterPro" id="IPR011053">
    <property type="entry name" value="Single_hybrid_motif"/>
</dbReference>
<dbReference type="Proteomes" id="UP000798808">
    <property type="component" value="Unassembled WGS sequence"/>
</dbReference>
<gene>
    <name evidence="3" type="ORF">E1163_08485</name>
</gene>
<evidence type="ECO:0000256" key="1">
    <source>
        <dbReference type="SAM" id="Coils"/>
    </source>
</evidence>